<evidence type="ECO:0000256" key="1">
    <source>
        <dbReference type="SAM" id="MobiDB-lite"/>
    </source>
</evidence>
<reference evidence="2 3" key="1">
    <citation type="journal article" date="2015" name="Genome Biol. Evol.">
        <title>Comparative Genomics of a Bacterivorous Green Alga Reveals Evolutionary Causalities and Consequences of Phago-Mixotrophic Mode of Nutrition.</title>
        <authorList>
            <person name="Burns J.A."/>
            <person name="Paasch A."/>
            <person name="Narechania A."/>
            <person name="Kim E."/>
        </authorList>
    </citation>
    <scope>NUCLEOTIDE SEQUENCE [LARGE SCALE GENOMIC DNA]</scope>
    <source>
        <strain evidence="2 3">PLY_AMNH</strain>
    </source>
</reference>
<feature type="region of interest" description="Disordered" evidence="1">
    <location>
        <begin position="49"/>
        <end position="99"/>
    </location>
</feature>
<sequence length="123" mass="13846">MLTWTLMWTPWERERGVNGLGICKCELLQGGSVKLLSVCLEPLQDDVSSIPKTSKKKANETRMEKGTMMNPLANNGDIENPIADKAYSGNENSDDDDEEQGYVVGCFKYCSAHHVDQYNQTRR</sequence>
<dbReference type="EMBL" id="LGRX02002863">
    <property type="protein sequence ID" value="KAK3283350.1"/>
    <property type="molecule type" value="Genomic_DNA"/>
</dbReference>
<evidence type="ECO:0000313" key="2">
    <source>
        <dbReference type="EMBL" id="KAK3283350.1"/>
    </source>
</evidence>
<name>A0AAE0GSF1_9CHLO</name>
<keyword evidence="3" id="KW-1185">Reference proteome</keyword>
<organism evidence="2 3">
    <name type="scientific">Cymbomonas tetramitiformis</name>
    <dbReference type="NCBI Taxonomy" id="36881"/>
    <lineage>
        <taxon>Eukaryota</taxon>
        <taxon>Viridiplantae</taxon>
        <taxon>Chlorophyta</taxon>
        <taxon>Pyramimonadophyceae</taxon>
        <taxon>Pyramimonadales</taxon>
        <taxon>Pyramimonadaceae</taxon>
        <taxon>Cymbomonas</taxon>
    </lineage>
</organism>
<accession>A0AAE0GSF1</accession>
<evidence type="ECO:0000313" key="3">
    <source>
        <dbReference type="Proteomes" id="UP001190700"/>
    </source>
</evidence>
<dbReference type="AlphaFoldDB" id="A0AAE0GSF1"/>
<gene>
    <name evidence="2" type="ORF">CYMTET_8950</name>
</gene>
<protein>
    <submittedName>
        <fullName evidence="2">Uncharacterized protein</fullName>
    </submittedName>
</protein>
<comment type="caution">
    <text evidence="2">The sequence shown here is derived from an EMBL/GenBank/DDBJ whole genome shotgun (WGS) entry which is preliminary data.</text>
</comment>
<proteinExistence type="predicted"/>
<dbReference type="Proteomes" id="UP001190700">
    <property type="component" value="Unassembled WGS sequence"/>
</dbReference>